<dbReference type="PANTHER" id="PTHR23351:SF24">
    <property type="entry name" value="ACTIVATING TRANSCRIPTION FACTOR 3-RELATED"/>
    <property type="match status" value="1"/>
</dbReference>
<keyword evidence="3" id="KW-0804">Transcription</keyword>
<evidence type="ECO:0000256" key="4">
    <source>
        <dbReference type="SAM" id="Coils"/>
    </source>
</evidence>
<evidence type="ECO:0000313" key="8">
    <source>
        <dbReference type="Proteomes" id="UP000735302"/>
    </source>
</evidence>
<name>A0AAV4CBY0_9GAST</name>
<dbReference type="AlphaFoldDB" id="A0AAV4CBY0"/>
<dbReference type="Pfam" id="PF07716">
    <property type="entry name" value="bZIP_2"/>
    <property type="match status" value="1"/>
</dbReference>
<feature type="domain" description="BZIP" evidence="6">
    <location>
        <begin position="314"/>
        <end position="377"/>
    </location>
</feature>
<feature type="region of interest" description="Disordered" evidence="5">
    <location>
        <begin position="203"/>
        <end position="239"/>
    </location>
</feature>
<reference evidence="7 8" key="1">
    <citation type="journal article" date="2021" name="Elife">
        <title>Chloroplast acquisition without the gene transfer in kleptoplastic sea slugs, Plakobranchus ocellatus.</title>
        <authorList>
            <person name="Maeda T."/>
            <person name="Takahashi S."/>
            <person name="Yoshida T."/>
            <person name="Shimamura S."/>
            <person name="Takaki Y."/>
            <person name="Nagai Y."/>
            <person name="Toyoda A."/>
            <person name="Suzuki Y."/>
            <person name="Arimoto A."/>
            <person name="Ishii H."/>
            <person name="Satoh N."/>
            <person name="Nishiyama T."/>
            <person name="Hasebe M."/>
            <person name="Maruyama T."/>
            <person name="Minagawa J."/>
            <person name="Obokata J."/>
            <person name="Shigenobu S."/>
        </authorList>
    </citation>
    <scope>NUCLEOTIDE SEQUENCE [LARGE SCALE GENOMIC DNA]</scope>
</reference>
<evidence type="ECO:0000256" key="5">
    <source>
        <dbReference type="SAM" id="MobiDB-lite"/>
    </source>
</evidence>
<dbReference type="GO" id="GO:0003677">
    <property type="term" value="F:DNA binding"/>
    <property type="evidence" value="ECO:0007669"/>
    <property type="project" value="UniProtKB-KW"/>
</dbReference>
<keyword evidence="2" id="KW-0238">DNA-binding</keyword>
<feature type="coiled-coil region" evidence="4">
    <location>
        <begin position="339"/>
        <end position="373"/>
    </location>
</feature>
<protein>
    <submittedName>
        <fullName evidence="7">Transcription factor protein</fullName>
    </submittedName>
</protein>
<dbReference type="EMBL" id="BLXT01006220">
    <property type="protein sequence ID" value="GFO30094.1"/>
    <property type="molecule type" value="Genomic_DNA"/>
</dbReference>
<comment type="caution">
    <text evidence="7">The sequence shown here is derived from an EMBL/GenBank/DDBJ whole genome shotgun (WGS) entry which is preliminary data.</text>
</comment>
<dbReference type="PROSITE" id="PS50217">
    <property type="entry name" value="BZIP"/>
    <property type="match status" value="1"/>
</dbReference>
<dbReference type="GO" id="GO:0006357">
    <property type="term" value="P:regulation of transcription by RNA polymerase II"/>
    <property type="evidence" value="ECO:0007669"/>
    <property type="project" value="InterPro"/>
</dbReference>
<dbReference type="Gene3D" id="1.20.5.170">
    <property type="match status" value="1"/>
</dbReference>
<dbReference type="SMART" id="SM00338">
    <property type="entry name" value="BRLZ"/>
    <property type="match status" value="1"/>
</dbReference>
<keyword evidence="8" id="KW-1185">Reference proteome</keyword>
<dbReference type="InterPro" id="IPR046347">
    <property type="entry name" value="bZIP_sf"/>
</dbReference>
<proteinExistence type="predicted"/>
<dbReference type="InterPro" id="IPR000837">
    <property type="entry name" value="AP-1"/>
</dbReference>
<keyword evidence="1" id="KW-0805">Transcription regulation</keyword>
<keyword evidence="4" id="KW-0175">Coiled coil</keyword>
<sequence length="381" mass="41437">MSLWICWVSRRLQRQLVSAMPSSCQRLPQKTSGLFDTSFAGSSFDAASSGVNALAAEPLATEKHFLLSDFEANQDLSIEDLFHLYPDVNPGVSDQPKQLMTASAGSSACIATEGCSELEDTLADLDTDPLGDSSLDAFVNLDQLLMGDTFLDEVSEVEPVIEMKSHSVEPVISILSPAGGDHQYPLDFLDLLDDAPEIKTIVQNPSHTHPANSEPSTSSYVTAKKSVSRKRKATGKPAPVPVKTSMFEIPMPISENVITTTFISPCSPELDHAYTSKLPETTLDHNVKPSTAAIITGVQSIGTEATCGTSTELVDKQSIRRHKNNIASKRSREQRKQKFSDLDREAEELVTANEALRQKIVELEKMAKEMKAALVAKMSGK</sequence>
<dbReference type="GO" id="GO:0003700">
    <property type="term" value="F:DNA-binding transcription factor activity"/>
    <property type="evidence" value="ECO:0007669"/>
    <property type="project" value="InterPro"/>
</dbReference>
<dbReference type="InterPro" id="IPR004827">
    <property type="entry name" value="bZIP"/>
</dbReference>
<accession>A0AAV4CBY0</accession>
<dbReference type="PANTHER" id="PTHR23351">
    <property type="entry name" value="FOS TRANSCRIPTION FACTOR-RELATED"/>
    <property type="match status" value="1"/>
</dbReference>
<dbReference type="CDD" id="cd14813">
    <property type="entry name" value="bZIP_BmCbz-like"/>
    <property type="match status" value="1"/>
</dbReference>
<dbReference type="SUPFAM" id="SSF57959">
    <property type="entry name" value="Leucine zipper domain"/>
    <property type="match status" value="1"/>
</dbReference>
<evidence type="ECO:0000256" key="2">
    <source>
        <dbReference type="ARBA" id="ARBA00023125"/>
    </source>
</evidence>
<feature type="compositionally biased region" description="Polar residues" evidence="5">
    <location>
        <begin position="203"/>
        <end position="221"/>
    </location>
</feature>
<evidence type="ECO:0000313" key="7">
    <source>
        <dbReference type="EMBL" id="GFO30094.1"/>
    </source>
</evidence>
<dbReference type="Proteomes" id="UP000735302">
    <property type="component" value="Unassembled WGS sequence"/>
</dbReference>
<gene>
    <name evidence="7" type="ORF">PoB_005659900</name>
</gene>
<evidence type="ECO:0000256" key="1">
    <source>
        <dbReference type="ARBA" id="ARBA00023015"/>
    </source>
</evidence>
<evidence type="ECO:0000259" key="6">
    <source>
        <dbReference type="PROSITE" id="PS50217"/>
    </source>
</evidence>
<organism evidence="7 8">
    <name type="scientific">Plakobranchus ocellatus</name>
    <dbReference type="NCBI Taxonomy" id="259542"/>
    <lineage>
        <taxon>Eukaryota</taxon>
        <taxon>Metazoa</taxon>
        <taxon>Spiralia</taxon>
        <taxon>Lophotrochozoa</taxon>
        <taxon>Mollusca</taxon>
        <taxon>Gastropoda</taxon>
        <taxon>Heterobranchia</taxon>
        <taxon>Euthyneura</taxon>
        <taxon>Panpulmonata</taxon>
        <taxon>Sacoglossa</taxon>
        <taxon>Placobranchoidea</taxon>
        <taxon>Plakobranchidae</taxon>
        <taxon>Plakobranchus</taxon>
    </lineage>
</organism>
<evidence type="ECO:0000256" key="3">
    <source>
        <dbReference type="ARBA" id="ARBA00023163"/>
    </source>
</evidence>